<evidence type="ECO:0000313" key="3">
    <source>
        <dbReference type="Proteomes" id="UP000007966"/>
    </source>
</evidence>
<sequence>LSATPSCGRPHRYAELAIPTVLMLKRVFCLTLRATQGFIDSILP</sequence>
<evidence type="ECO:0000313" key="2">
    <source>
        <dbReference type="EMBL" id="CAG74487.1"/>
    </source>
</evidence>
<feature type="non-terminal residue" evidence="2">
    <location>
        <position position="1"/>
    </location>
</feature>
<dbReference type="KEGG" id="eca:ECA1582"/>
<dbReference type="Proteomes" id="UP000007966">
    <property type="component" value="Chromosome"/>
</dbReference>
<dbReference type="InterPro" id="IPR025668">
    <property type="entry name" value="Tnp_DDE_dom"/>
</dbReference>
<organism evidence="2 3">
    <name type="scientific">Pectobacterium atrosepticum (strain SCRI 1043 / ATCC BAA-672)</name>
    <name type="common">Erwinia carotovora subsp. atroseptica</name>
    <dbReference type="NCBI Taxonomy" id="218491"/>
    <lineage>
        <taxon>Bacteria</taxon>
        <taxon>Pseudomonadati</taxon>
        <taxon>Pseudomonadota</taxon>
        <taxon>Gammaproteobacteria</taxon>
        <taxon>Enterobacterales</taxon>
        <taxon>Pectobacteriaceae</taxon>
        <taxon>Pectobacterium</taxon>
    </lineage>
</organism>
<keyword evidence="3" id="KW-1185">Reference proteome</keyword>
<name>Q6D6U8_PECAS</name>
<dbReference type="AlphaFoldDB" id="Q6D6U8"/>
<gene>
    <name evidence="2" type="ordered locus">ECA1582</name>
</gene>
<reference evidence="2" key="1">
    <citation type="submission" date="2004-02" db="EMBL/GenBank/DDBJ databases">
        <title>The genome sequence of the enterobacterial phytopathogen Erwinia carotovora subsp. atroseptica SCRI1043 and functional genomic identification of novel virulence factors.</title>
        <authorList>
            <person name="Bell K.S."/>
            <person name="Sebaihia M."/>
            <person name="Pritchard L."/>
            <person name="Holden M."/>
            <person name="Hyman L.J."/>
            <person name="Holeva M.C."/>
            <person name="Thomson N.R."/>
            <person name="Bentley S.D."/>
            <person name="Churcher C."/>
            <person name="Mungall K."/>
            <person name="Atkin R."/>
            <person name="Bason N."/>
            <person name="Brooks K."/>
            <person name="Chillingworth T."/>
            <person name="Clark K."/>
            <person name="Doggett J."/>
            <person name="Fraser A."/>
            <person name="Hance Z."/>
            <person name="Hauser H."/>
            <person name="Jagels K."/>
            <person name="Moule S."/>
            <person name="Norbertczak H."/>
            <person name="Ormond D."/>
            <person name="Price C."/>
            <person name="Quail M.A."/>
            <person name="Sanders M."/>
            <person name="Walker D."/>
            <person name="Whitehead S."/>
            <person name="Salmond G.P.C."/>
            <person name="Birch P.R.J."/>
            <person name="Barrell B.G."/>
            <person name="Parkhill J."/>
            <person name="Toth I.K."/>
        </authorList>
    </citation>
    <scope>NUCLEOTIDE SEQUENCE</scope>
    <source>
        <strain evidence="2">SCRI1043</strain>
    </source>
</reference>
<accession>Q6D6U8</accession>
<dbReference type="Pfam" id="PF13737">
    <property type="entry name" value="DDE_Tnp_1_5"/>
    <property type="match status" value="1"/>
</dbReference>
<proteinExistence type="predicted"/>
<dbReference type="HOGENOM" id="CLU_212024_0_0_6"/>
<protein>
    <submittedName>
        <fullName evidence="2">Transposase (Partial)</fullName>
    </submittedName>
</protein>
<evidence type="ECO:0000259" key="1">
    <source>
        <dbReference type="Pfam" id="PF13737"/>
    </source>
</evidence>
<dbReference type="EMBL" id="BX950851">
    <property type="protein sequence ID" value="CAG74487.1"/>
    <property type="molecule type" value="Genomic_DNA"/>
</dbReference>
<feature type="domain" description="Transposase DDE" evidence="1">
    <location>
        <begin position="6"/>
        <end position="43"/>
    </location>
</feature>